<protein>
    <submittedName>
        <fullName evidence="2">Uncharacterized protein</fullName>
    </submittedName>
</protein>
<sequence length="123" mass="13029">MILQLLPLLLIILCRCRHPPGAEAPIHAATFDKHATNEDSTVHTNAPTVAIVSAQPHMSANPGAPYAANMHSVLPVTCDAQIAVYNAAQHEVVHDTDEPQVATRSVAVTGGVHLSIPDVSFEN</sequence>
<dbReference type="Proteomes" id="UP001152484">
    <property type="component" value="Unassembled WGS sequence"/>
</dbReference>
<organism evidence="2 3">
    <name type="scientific">Cuscuta europaea</name>
    <name type="common">European dodder</name>
    <dbReference type="NCBI Taxonomy" id="41803"/>
    <lineage>
        <taxon>Eukaryota</taxon>
        <taxon>Viridiplantae</taxon>
        <taxon>Streptophyta</taxon>
        <taxon>Embryophyta</taxon>
        <taxon>Tracheophyta</taxon>
        <taxon>Spermatophyta</taxon>
        <taxon>Magnoliopsida</taxon>
        <taxon>eudicotyledons</taxon>
        <taxon>Gunneridae</taxon>
        <taxon>Pentapetalae</taxon>
        <taxon>asterids</taxon>
        <taxon>lamiids</taxon>
        <taxon>Solanales</taxon>
        <taxon>Convolvulaceae</taxon>
        <taxon>Cuscuteae</taxon>
        <taxon>Cuscuta</taxon>
        <taxon>Cuscuta subgen. Cuscuta</taxon>
    </lineage>
</organism>
<feature type="chain" id="PRO_5040179564" evidence="1">
    <location>
        <begin position="17"/>
        <end position="123"/>
    </location>
</feature>
<evidence type="ECO:0000313" key="3">
    <source>
        <dbReference type="Proteomes" id="UP001152484"/>
    </source>
</evidence>
<feature type="signal peptide" evidence="1">
    <location>
        <begin position="1"/>
        <end position="16"/>
    </location>
</feature>
<keyword evidence="1" id="KW-0732">Signal</keyword>
<dbReference type="AlphaFoldDB" id="A0A9P0ZXG8"/>
<reference evidence="2" key="1">
    <citation type="submission" date="2022-07" db="EMBL/GenBank/DDBJ databases">
        <authorList>
            <person name="Macas J."/>
            <person name="Novak P."/>
            <person name="Neumann P."/>
        </authorList>
    </citation>
    <scope>NUCLEOTIDE SEQUENCE</scope>
</reference>
<evidence type="ECO:0000313" key="2">
    <source>
        <dbReference type="EMBL" id="CAH9114009.1"/>
    </source>
</evidence>
<comment type="caution">
    <text evidence="2">The sequence shown here is derived from an EMBL/GenBank/DDBJ whole genome shotgun (WGS) entry which is preliminary data.</text>
</comment>
<name>A0A9P0ZXG8_CUSEU</name>
<dbReference type="EMBL" id="CAMAPE010000062">
    <property type="protein sequence ID" value="CAH9114009.1"/>
    <property type="molecule type" value="Genomic_DNA"/>
</dbReference>
<gene>
    <name evidence="2" type="ORF">CEURO_LOCUS20230</name>
</gene>
<accession>A0A9P0ZXG8</accession>
<keyword evidence="3" id="KW-1185">Reference proteome</keyword>
<evidence type="ECO:0000256" key="1">
    <source>
        <dbReference type="SAM" id="SignalP"/>
    </source>
</evidence>
<proteinExistence type="predicted"/>